<dbReference type="Proteomes" id="UP000295680">
    <property type="component" value="Unassembled WGS sequence"/>
</dbReference>
<keyword evidence="2" id="KW-0812">Transmembrane</keyword>
<proteinExistence type="predicted"/>
<dbReference type="EMBL" id="SLWS01000007">
    <property type="protein sequence ID" value="TCO56059.1"/>
    <property type="molecule type" value="Genomic_DNA"/>
</dbReference>
<protein>
    <submittedName>
        <fullName evidence="3">Uncharacterized protein</fullName>
    </submittedName>
</protein>
<feature type="region of interest" description="Disordered" evidence="1">
    <location>
        <begin position="28"/>
        <end position="92"/>
    </location>
</feature>
<accession>A0A4R2JI16</accession>
<keyword evidence="2" id="KW-1133">Transmembrane helix</keyword>
<evidence type="ECO:0000313" key="4">
    <source>
        <dbReference type="Proteomes" id="UP000295680"/>
    </source>
</evidence>
<feature type="transmembrane region" description="Helical" evidence="2">
    <location>
        <begin position="6"/>
        <end position="27"/>
    </location>
</feature>
<name>A0A4R2JI16_9PSEU</name>
<evidence type="ECO:0000313" key="3">
    <source>
        <dbReference type="EMBL" id="TCO56059.1"/>
    </source>
</evidence>
<sequence>MSTDQLIYLVIGGVGLGVFVAACASWFQRDPGPPQATASDKEPDEQPPPPQPPKPPDPPDPATQRRTAARRQRAMKAKKPGRGLRLRATTDD</sequence>
<feature type="compositionally biased region" description="Basic residues" evidence="1">
    <location>
        <begin position="67"/>
        <end position="85"/>
    </location>
</feature>
<organism evidence="3 4">
    <name type="scientific">Actinocrispum wychmicini</name>
    <dbReference type="NCBI Taxonomy" id="1213861"/>
    <lineage>
        <taxon>Bacteria</taxon>
        <taxon>Bacillati</taxon>
        <taxon>Actinomycetota</taxon>
        <taxon>Actinomycetes</taxon>
        <taxon>Pseudonocardiales</taxon>
        <taxon>Pseudonocardiaceae</taxon>
        <taxon>Actinocrispum</taxon>
    </lineage>
</organism>
<dbReference type="AlphaFoldDB" id="A0A4R2JI16"/>
<comment type="caution">
    <text evidence="3">The sequence shown here is derived from an EMBL/GenBank/DDBJ whole genome shotgun (WGS) entry which is preliminary data.</text>
</comment>
<gene>
    <name evidence="3" type="ORF">EV192_107484</name>
</gene>
<reference evidence="3 4" key="1">
    <citation type="submission" date="2019-03" db="EMBL/GenBank/DDBJ databases">
        <title>Genomic Encyclopedia of Type Strains, Phase IV (KMG-IV): sequencing the most valuable type-strain genomes for metagenomic binning, comparative biology and taxonomic classification.</title>
        <authorList>
            <person name="Goeker M."/>
        </authorList>
    </citation>
    <scope>NUCLEOTIDE SEQUENCE [LARGE SCALE GENOMIC DNA]</scope>
    <source>
        <strain evidence="3 4">DSM 45934</strain>
    </source>
</reference>
<feature type="compositionally biased region" description="Pro residues" evidence="1">
    <location>
        <begin position="46"/>
        <end position="61"/>
    </location>
</feature>
<keyword evidence="4" id="KW-1185">Reference proteome</keyword>
<keyword evidence="2" id="KW-0472">Membrane</keyword>
<evidence type="ECO:0000256" key="2">
    <source>
        <dbReference type="SAM" id="Phobius"/>
    </source>
</evidence>
<evidence type="ECO:0000256" key="1">
    <source>
        <dbReference type="SAM" id="MobiDB-lite"/>
    </source>
</evidence>